<dbReference type="EMBL" id="QAOQ01000015">
    <property type="protein sequence ID" value="PTQ92006.1"/>
    <property type="molecule type" value="Genomic_DNA"/>
</dbReference>
<dbReference type="SUPFAM" id="SSF52540">
    <property type="entry name" value="P-loop containing nucleoside triphosphate hydrolases"/>
    <property type="match status" value="1"/>
</dbReference>
<protein>
    <submittedName>
        <fullName evidence="3">KAP-like P-loop domain-containing protein</fullName>
    </submittedName>
</protein>
<dbReference type="AlphaFoldDB" id="A0A2T5J4B1"/>
<evidence type="ECO:0000256" key="1">
    <source>
        <dbReference type="SAM" id="Phobius"/>
    </source>
</evidence>
<dbReference type="PANTHER" id="PTHR22674:SF6">
    <property type="entry name" value="NTPASE KAP FAMILY P-LOOP DOMAIN-CONTAINING PROTEIN 1"/>
    <property type="match status" value="1"/>
</dbReference>
<dbReference type="InterPro" id="IPR052754">
    <property type="entry name" value="NTPase_KAP_P-loop"/>
</dbReference>
<dbReference type="Pfam" id="PF07693">
    <property type="entry name" value="KAP_NTPase"/>
    <property type="match status" value="1"/>
</dbReference>
<feature type="transmembrane region" description="Helical" evidence="1">
    <location>
        <begin position="42"/>
        <end position="63"/>
    </location>
</feature>
<dbReference type="RefSeq" id="WP_107831749.1">
    <property type="nucleotide sequence ID" value="NZ_CP160205.1"/>
</dbReference>
<feature type="transmembrane region" description="Helical" evidence="1">
    <location>
        <begin position="70"/>
        <end position="89"/>
    </location>
</feature>
<dbReference type="OrthoDB" id="88903at2"/>
<evidence type="ECO:0000313" key="3">
    <source>
        <dbReference type="EMBL" id="PTQ92006.1"/>
    </source>
</evidence>
<accession>A0A2T5J4B1</accession>
<feature type="domain" description="KAP NTPase" evidence="2">
    <location>
        <begin position="170"/>
        <end position="382"/>
    </location>
</feature>
<keyword evidence="1" id="KW-0812">Transmembrane</keyword>
<dbReference type="PANTHER" id="PTHR22674">
    <property type="entry name" value="NTPASE, KAP FAMILY P-LOOP DOMAIN-CONTAINING 1"/>
    <property type="match status" value="1"/>
</dbReference>
<evidence type="ECO:0000313" key="4">
    <source>
        <dbReference type="Proteomes" id="UP000244168"/>
    </source>
</evidence>
<keyword evidence="1" id="KW-0472">Membrane</keyword>
<dbReference type="Proteomes" id="UP000244168">
    <property type="component" value="Unassembled WGS sequence"/>
</dbReference>
<keyword evidence="4" id="KW-1185">Reference proteome</keyword>
<sequence length="859" mass="100957">MSKKVTFYVLLTILYLLLSNQLIIFYDKVIVNGFLKDLKSDWLYLGLFLLVELTVYQLIYLHLEKQKVPFFLFFASILLLATYLYYRFISSHYTFYSAKYAPDLKYTDYFIFLLGGIVILGALDRLSSHRPPVYKKVPFIIDAPIMKIADDKFDRKNFAILLAERIESKVNDNYRGAIAIGVNGNWGAGKTSFTNLIKSQLDRKNRIIIDFNPWRSLSPTKIIEDFFKVLTDQLKVYDTALSEDIETYAKSLTDIEDGVFTKTFKTGSQLFFGDKSDTVNYDKINTSIGKIGQQIIVFIDDLDRLDNKEIVEVLRLIRNTANFKNLVYVVAYDRNYVIEALRNINKHHYESYLEKIFQFEFSLPEYNPEVLRTNIKTDLKSAILNNDIQAMLNTAIDYTGRSGRSFTNWIVKTQRDAVRLCNSFLFEIDGVIKEVNVIDFYLLQLLKLKHSSLYETVAKYKTVFFIQDKLHMRLRKESERNSEITGFDLMWQGMEEERPAQQVGEAVKDLPILHKYIDSIDKSNINELEIAVIKEVFDVLLTEKDFRIGSESRDYKSFVNGENFEKYFTIQQRITQLSADEFEQYRLGDYEAFQTKIDEWLDDPNKADEVTNRLKKIVDFEHKEEWENHLKILIHIGKRQYAVNGGFGTNYKQIAELIAYPKERDGSYKFFDNAQAYKDYFTAFFEDVPEPYVFEGHILVAGLTGVTDFPLETKEIEDQLYKYFETYCAEHTEITNDFRQLHNVVVEKNNSYNYDYKVQARAEILFLDYFKRHLKVCQLSSFIRLHDPFEKYYIFDVAWIKYIFGSLEELIEYVENNENFDKNSACYIEFMKYHAAVQASAYPAILFPFEYLFKNTADD</sequence>
<reference evidence="3 4" key="1">
    <citation type="submission" date="2018-04" db="EMBL/GenBank/DDBJ databases">
        <title>Genomic Encyclopedia of Archaeal and Bacterial Type Strains, Phase II (KMG-II): from individual species to whole genera.</title>
        <authorList>
            <person name="Goeker M."/>
        </authorList>
    </citation>
    <scope>NUCLEOTIDE SEQUENCE [LARGE SCALE GENOMIC DNA]</scope>
    <source>
        <strain evidence="3 4">DSM 26809</strain>
    </source>
</reference>
<dbReference type="Gene3D" id="3.40.50.300">
    <property type="entry name" value="P-loop containing nucleotide triphosphate hydrolases"/>
    <property type="match status" value="1"/>
</dbReference>
<proteinExistence type="predicted"/>
<feature type="transmembrane region" description="Helical" evidence="1">
    <location>
        <begin position="7"/>
        <end position="26"/>
    </location>
</feature>
<gene>
    <name evidence="3" type="ORF">C8P68_1152</name>
</gene>
<dbReference type="InterPro" id="IPR027417">
    <property type="entry name" value="P-loop_NTPase"/>
</dbReference>
<evidence type="ECO:0000259" key="2">
    <source>
        <dbReference type="Pfam" id="PF07693"/>
    </source>
</evidence>
<name>A0A2T5J4B1_9SPHI</name>
<keyword evidence="1" id="KW-1133">Transmembrane helix</keyword>
<organism evidence="3 4">
    <name type="scientific">Mucilaginibacter yixingensis</name>
    <dbReference type="NCBI Taxonomy" id="1295612"/>
    <lineage>
        <taxon>Bacteria</taxon>
        <taxon>Pseudomonadati</taxon>
        <taxon>Bacteroidota</taxon>
        <taxon>Sphingobacteriia</taxon>
        <taxon>Sphingobacteriales</taxon>
        <taxon>Sphingobacteriaceae</taxon>
        <taxon>Mucilaginibacter</taxon>
    </lineage>
</organism>
<comment type="caution">
    <text evidence="3">The sequence shown here is derived from an EMBL/GenBank/DDBJ whole genome shotgun (WGS) entry which is preliminary data.</text>
</comment>
<dbReference type="InterPro" id="IPR011646">
    <property type="entry name" value="KAP_P-loop"/>
</dbReference>